<proteinExistence type="predicted"/>
<evidence type="ECO:0000313" key="2">
    <source>
        <dbReference type="EMBL" id="KAA2242795.1"/>
    </source>
</evidence>
<evidence type="ECO:0000256" key="1">
    <source>
        <dbReference type="SAM" id="SignalP"/>
    </source>
</evidence>
<dbReference type="Gene3D" id="2.160.20.10">
    <property type="entry name" value="Single-stranded right-handed beta-helix, Pectin lyase-like"/>
    <property type="match status" value="1"/>
</dbReference>
<dbReference type="AlphaFoldDB" id="A0A5B2VUP6"/>
<name>A0A5B2VUP6_9BACT</name>
<dbReference type="InterPro" id="IPR006626">
    <property type="entry name" value="PbH1"/>
</dbReference>
<dbReference type="SUPFAM" id="SSF51126">
    <property type="entry name" value="Pectin lyase-like"/>
    <property type="match status" value="1"/>
</dbReference>
<dbReference type="InterPro" id="IPR012334">
    <property type="entry name" value="Pectin_lyas_fold"/>
</dbReference>
<dbReference type="SMART" id="SM00710">
    <property type="entry name" value="PbH1"/>
    <property type="match status" value="8"/>
</dbReference>
<feature type="chain" id="PRO_5022673927" evidence="1">
    <location>
        <begin position="19"/>
        <end position="1189"/>
    </location>
</feature>
<reference evidence="2 3" key="2">
    <citation type="submission" date="2019-09" db="EMBL/GenBank/DDBJ databases">
        <authorList>
            <person name="Jin C."/>
        </authorList>
    </citation>
    <scope>NUCLEOTIDE SEQUENCE [LARGE SCALE GENOMIC DNA]</scope>
    <source>
        <strain evidence="2 3">BN140078</strain>
    </source>
</reference>
<reference evidence="2 3" key="1">
    <citation type="submission" date="2019-09" db="EMBL/GenBank/DDBJ databases">
        <title>Chitinophaga ginsengihumi sp. nov., isolated from soil of ginseng rhizosphere.</title>
        <authorList>
            <person name="Lee J."/>
        </authorList>
    </citation>
    <scope>NUCLEOTIDE SEQUENCE [LARGE SCALE GENOMIC DNA]</scope>
    <source>
        <strain evidence="2 3">BN140078</strain>
    </source>
</reference>
<dbReference type="Proteomes" id="UP000324611">
    <property type="component" value="Unassembled WGS sequence"/>
</dbReference>
<dbReference type="RefSeq" id="WP_149837671.1">
    <property type="nucleotide sequence ID" value="NZ_VUOC01000002.1"/>
</dbReference>
<feature type="signal peptide" evidence="1">
    <location>
        <begin position="1"/>
        <end position="18"/>
    </location>
</feature>
<organism evidence="2 3">
    <name type="scientific">Chitinophaga agrisoli</name>
    <dbReference type="NCBI Taxonomy" id="2607653"/>
    <lineage>
        <taxon>Bacteria</taxon>
        <taxon>Pseudomonadati</taxon>
        <taxon>Bacteroidota</taxon>
        <taxon>Chitinophagia</taxon>
        <taxon>Chitinophagales</taxon>
        <taxon>Chitinophagaceae</taxon>
        <taxon>Chitinophaga</taxon>
    </lineage>
</organism>
<sequence length="1189" mass="126066">MRKIFIILLLTFGLKATAQTPQTIYGDFIYPGNIYFNGGLYVPVKDTLNNPRKRVGAQTIRPQDTVGHPVFVPIYTWNGAGWAISSFNGSLYYTKSQLQTAGQAQVHWGNITNIPDSITTQVDTVSTVDQLATYTGASVVLFVTDPYRGGLFVNKGTGITDNILIFSGWHRVYNAEDGVLIDWAGADPTGVENSSPAIAAVIAKYNHCSLRAGATYLLEDSVTIQGKTNFVLDGKGATIKEAESFYSTIVVKQCDGSVIKDLRFDGPEDYAYFLTSDPSSPKQYLYVDSSNIVSVTGLFGQNKRGLITFSSCSNVNLDDWVQEGIFKNGIASNVLGAFGVRTVGYGFVDPTHYLVFGSITKGRVRNAGCPILIGDNTTYISISNNTIDSSYNNGIYISSALWATVTGNTMRKVGGTGIKGRGLGFTIIGNVITNSDLGISVSGNNIEAFYATIPTKYGTNGYSELVANNVIDTVSTRGLDVDFQDGGATHNTTIANNIVQYNASLTDYLLKVNTAGGTQIMGNKLQYSNATIAAYFQRATGDSTQTNIIANNIFRDCAGQALHVQGLKRSLVTGNVFDSLGASALVFDNSTGNKITDNIYKAGTVVHAISANGNNDNYIEGNTGNITADNLTSILLNNYPNVQQNISGTPRLLGQTAISGANIYVANGTTSSANWTQLTPASRTISTTSPLAGGGALTGNLTLSIANAAANGTTKGAATFRAADFNDDGAGLISLDTVNGPSYTKTQALSTFIQNQNAAAQSANFWITGNGVINNTLRVATSSISAAPLQVGTLPSYANLSAIFDGNIQTVPAVSDNHAVTFGQAKDSLNARWSVNGNTVSSGQFLGSNNSANVVIKANNDTAVLINTGKQVFVDSTLTIGDYTYNRKPIPNDPPHVFEVTSEGTTSYLAQFTNYSNSTGLANLHVRKARGTKNAPSGVLYGDLISSWGFRGYGTNNFGPSSGAFIVYARNNFTDSVHGTEIQIQTTAVGANAWHGRTYAFVFGADGSLTIPRSVSTVGDNNVITARALTSYANSWIQFENADSTRRGYMGMFGNTDQLIINADAGSTGTPTVRVTNRMLVNTATDNGSSLMVGGSVSFPIRTVTGSTTVAATDYMLLANNISNIVLTLPAASTCAGRIYVIKKIINNANTVTIQGNGAELIDASNTQVLSTQWASYTIQSNGTQWYIQ</sequence>
<keyword evidence="1" id="KW-0732">Signal</keyword>
<dbReference type="EMBL" id="VUOC01000002">
    <property type="protein sequence ID" value="KAA2242795.1"/>
    <property type="molecule type" value="Genomic_DNA"/>
</dbReference>
<dbReference type="InterPro" id="IPR011050">
    <property type="entry name" value="Pectin_lyase_fold/virulence"/>
</dbReference>
<gene>
    <name evidence="2" type="ORF">F0L74_09715</name>
</gene>
<protein>
    <submittedName>
        <fullName evidence="2">Uncharacterized protein</fullName>
    </submittedName>
</protein>
<accession>A0A5B2VUP6</accession>
<keyword evidence="3" id="KW-1185">Reference proteome</keyword>
<evidence type="ECO:0000313" key="3">
    <source>
        <dbReference type="Proteomes" id="UP000324611"/>
    </source>
</evidence>
<comment type="caution">
    <text evidence="2">The sequence shown here is derived from an EMBL/GenBank/DDBJ whole genome shotgun (WGS) entry which is preliminary data.</text>
</comment>